<keyword evidence="4" id="KW-1185">Reference proteome</keyword>
<dbReference type="Pfam" id="PF22181">
    <property type="entry name" value="TarS_linker"/>
    <property type="match status" value="1"/>
</dbReference>
<dbReference type="InterPro" id="IPR050834">
    <property type="entry name" value="Glycosyltransf_2"/>
</dbReference>
<dbReference type="InterPro" id="IPR001173">
    <property type="entry name" value="Glyco_trans_2-like"/>
</dbReference>
<evidence type="ECO:0000259" key="2">
    <source>
        <dbReference type="Pfam" id="PF22181"/>
    </source>
</evidence>
<sequence length="677" mass="74659">MARTDPPRVSVIIPAYDSMPELTRCVTSAMEQTIGLDRIEIIAVDDGSTDGTGAELDRLARGCPALRVVHQPNSGGAGGPRNTGLDLARGDYVFFLDSDDYLGPDALRRMVATADENRTDVVLGRMVPVGGRAVPTAVFSHNQPRTDVFSSHAYRTLGCWKLFRRSLIERLNLRFPPYRNCEDKPFTAAAYLNADGISVVADYDCYYSRDRGNGNNLTRTAAALADRMDGTRLCFETVARYLEPGARRDRIMRRHVEWELCGPLRALLPLEDEQAARERFYPQFRHWALTYVTEGVFRQIAPPDRLLVHLLRADRYEDLMEVARHAEEDAARGHVVDEGRVHWNHPYFRDPAKGVPDACFDVTSRLPVHHDLTALDWRDDGAVLHLAGHARIEHVATRDPGTRLILRSRDGTRPDVGVPVTARTVTDLPGDGAYDRAGFTVDVDLRTVDAGAPLGHGLWDLFLDVRAQGVSRTVRLRRPRAEGDGTGTAPPWRETAFVARPGHRPTVARLLPTPDGNLGLEVRRAGHRAARACRVTGTAWDVSAPGTLVVTGRLTGDAARGPEPLALCAEHDSGAVRALPVRCTPDGRPADFTVRLPVGKLPPGRWTLTLRARDPDDRAPVPRLDGLAGTRWFRASRLGRPYYAKPLAGGPGKTLVLRVAPVRLTAALRRRLGTRRG</sequence>
<comment type="caution">
    <text evidence="3">The sequence shown here is derived from an EMBL/GenBank/DDBJ whole genome shotgun (WGS) entry which is preliminary data.</text>
</comment>
<protein>
    <submittedName>
        <fullName evidence="3">Glycosyltransferase family 2 protein</fullName>
    </submittedName>
</protein>
<dbReference type="CDD" id="cd00761">
    <property type="entry name" value="Glyco_tranf_GTA_type"/>
    <property type="match status" value="1"/>
</dbReference>
<dbReference type="Proteomes" id="UP001500460">
    <property type="component" value="Unassembled WGS sequence"/>
</dbReference>
<evidence type="ECO:0000259" key="1">
    <source>
        <dbReference type="Pfam" id="PF00535"/>
    </source>
</evidence>
<feature type="domain" description="TarS/TarP linker" evidence="2">
    <location>
        <begin position="232"/>
        <end position="323"/>
    </location>
</feature>
<dbReference type="InterPro" id="IPR054028">
    <property type="entry name" value="TarS/TarP_linker"/>
</dbReference>
<organism evidence="3 4">
    <name type="scientific">Streptomyces glaucus</name>
    <dbReference type="NCBI Taxonomy" id="284029"/>
    <lineage>
        <taxon>Bacteria</taxon>
        <taxon>Bacillati</taxon>
        <taxon>Actinomycetota</taxon>
        <taxon>Actinomycetes</taxon>
        <taxon>Kitasatosporales</taxon>
        <taxon>Streptomycetaceae</taxon>
        <taxon>Streptomyces</taxon>
    </lineage>
</organism>
<dbReference type="PANTHER" id="PTHR43685:SF11">
    <property type="entry name" value="GLYCOSYLTRANSFERASE TAGX-RELATED"/>
    <property type="match status" value="1"/>
</dbReference>
<feature type="domain" description="Glycosyltransferase 2-like" evidence="1">
    <location>
        <begin position="10"/>
        <end position="159"/>
    </location>
</feature>
<evidence type="ECO:0000313" key="4">
    <source>
        <dbReference type="Proteomes" id="UP001500460"/>
    </source>
</evidence>
<dbReference type="Gene3D" id="3.90.550.10">
    <property type="entry name" value="Spore Coat Polysaccharide Biosynthesis Protein SpsA, Chain A"/>
    <property type="match status" value="1"/>
</dbReference>
<dbReference type="SUPFAM" id="SSF53448">
    <property type="entry name" value="Nucleotide-diphospho-sugar transferases"/>
    <property type="match status" value="1"/>
</dbReference>
<gene>
    <name evidence="3" type="ORF">GCM10010421_48880</name>
</gene>
<dbReference type="InterPro" id="IPR029044">
    <property type="entry name" value="Nucleotide-diphossugar_trans"/>
</dbReference>
<dbReference type="PANTHER" id="PTHR43685">
    <property type="entry name" value="GLYCOSYLTRANSFERASE"/>
    <property type="match status" value="1"/>
</dbReference>
<proteinExistence type="predicted"/>
<dbReference type="RefSeq" id="WP_344607029.1">
    <property type="nucleotide sequence ID" value="NZ_BAAATK010000038.1"/>
</dbReference>
<reference evidence="4" key="1">
    <citation type="journal article" date="2019" name="Int. J. Syst. Evol. Microbiol.">
        <title>The Global Catalogue of Microorganisms (GCM) 10K type strain sequencing project: providing services to taxonomists for standard genome sequencing and annotation.</title>
        <authorList>
            <consortium name="The Broad Institute Genomics Platform"/>
            <consortium name="The Broad Institute Genome Sequencing Center for Infectious Disease"/>
            <person name="Wu L."/>
            <person name="Ma J."/>
        </authorList>
    </citation>
    <scope>NUCLEOTIDE SEQUENCE [LARGE SCALE GENOMIC DNA]</scope>
    <source>
        <strain evidence="4">JCM 6922</strain>
    </source>
</reference>
<dbReference type="Pfam" id="PF00535">
    <property type="entry name" value="Glycos_transf_2"/>
    <property type="match status" value="1"/>
</dbReference>
<name>A0ABP5XDF9_9ACTN</name>
<accession>A0ABP5XDF9</accession>
<dbReference type="EMBL" id="BAAATK010000038">
    <property type="protein sequence ID" value="GAA2450680.1"/>
    <property type="molecule type" value="Genomic_DNA"/>
</dbReference>
<evidence type="ECO:0000313" key="3">
    <source>
        <dbReference type="EMBL" id="GAA2450680.1"/>
    </source>
</evidence>